<accession>A0ABS1GIF0</accession>
<comment type="caution">
    <text evidence="2">The sequence shown here is derived from an EMBL/GenBank/DDBJ whole genome shotgun (WGS) entry which is preliminary data.</text>
</comment>
<dbReference type="Proteomes" id="UP000772812">
    <property type="component" value="Unassembled WGS sequence"/>
</dbReference>
<gene>
    <name evidence="2" type="ORF">GWK41_06525</name>
</gene>
<keyword evidence="3" id="KW-1185">Reference proteome</keyword>
<protein>
    <submittedName>
        <fullName evidence="2">ATP-dependent protease</fullName>
    </submittedName>
</protein>
<evidence type="ECO:0000313" key="3">
    <source>
        <dbReference type="Proteomes" id="UP000772812"/>
    </source>
</evidence>
<dbReference type="GO" id="GO:0006508">
    <property type="term" value="P:proteolysis"/>
    <property type="evidence" value="ECO:0007669"/>
    <property type="project" value="UniProtKB-KW"/>
</dbReference>
<evidence type="ECO:0000313" key="2">
    <source>
        <dbReference type="EMBL" id="MBK3332719.1"/>
    </source>
</evidence>
<feature type="coiled-coil region" evidence="1">
    <location>
        <begin position="4"/>
        <end position="35"/>
    </location>
</feature>
<sequence>MAEKKREEVDVEILKQEIERLKQDLERLKMKTLEKTPGEMISKESVVKVLDETENIIKKTFSVLEGAIIGAIEGAKKNLK</sequence>
<keyword evidence="2" id="KW-0645">Protease</keyword>
<proteinExistence type="predicted"/>
<evidence type="ECO:0000256" key="1">
    <source>
        <dbReference type="SAM" id="Coils"/>
    </source>
</evidence>
<organism evidence="2 3">
    <name type="scientific">Persephonella atlantica</name>
    <dbReference type="NCBI Taxonomy" id="2699429"/>
    <lineage>
        <taxon>Bacteria</taxon>
        <taxon>Pseudomonadati</taxon>
        <taxon>Aquificota</taxon>
        <taxon>Aquificia</taxon>
        <taxon>Aquificales</taxon>
        <taxon>Hydrogenothermaceae</taxon>
        <taxon>Persephonella</taxon>
    </lineage>
</organism>
<dbReference type="RefSeq" id="WP_200674135.1">
    <property type="nucleotide sequence ID" value="NZ_JAACYA010000002.1"/>
</dbReference>
<name>A0ABS1GIF0_9AQUI</name>
<keyword evidence="1" id="KW-0175">Coiled coil</keyword>
<keyword evidence="2" id="KW-0378">Hydrolase</keyword>
<dbReference type="EMBL" id="JAACYA010000002">
    <property type="protein sequence ID" value="MBK3332719.1"/>
    <property type="molecule type" value="Genomic_DNA"/>
</dbReference>
<reference evidence="2 3" key="1">
    <citation type="journal article" date="2021" name="Syst. Appl. Microbiol.">
        <title>Persephonella atlantica sp. nov.: How to adapt to physico-chemical gradients in high temperature hydrothermal habitats.</title>
        <authorList>
            <person name="Francois D.X."/>
            <person name="Godfroy A."/>
            <person name="Mathien C."/>
            <person name="Aube J."/>
            <person name="Cathalot C."/>
            <person name="Lesongeur F."/>
            <person name="L'Haridon S."/>
            <person name="Philippon X."/>
            <person name="Roussel E.G."/>
        </authorList>
    </citation>
    <scope>NUCLEOTIDE SEQUENCE [LARGE SCALE GENOMIC DNA]</scope>
    <source>
        <strain evidence="2 3">MO1340</strain>
    </source>
</reference>
<dbReference type="GO" id="GO:0008233">
    <property type="term" value="F:peptidase activity"/>
    <property type="evidence" value="ECO:0007669"/>
    <property type="project" value="UniProtKB-KW"/>
</dbReference>